<dbReference type="EMBL" id="MSFU01000013">
    <property type="protein sequence ID" value="PWY72581.1"/>
    <property type="molecule type" value="Genomic_DNA"/>
</dbReference>
<sequence>MAAPRPAKYMNVPKADLSTIQFINLLDKDGSELKKLITACKKDGFSYLNLQHGGSEKFWTDLYKIDTITKQWFSQSEYVKLKTPTVSLSHGSKPLETSLELSSHTKMALRH</sequence>
<dbReference type="AlphaFoldDB" id="A0A317VHD2"/>
<organism evidence="2 3">
    <name type="scientific">Aspergillus eucalypticola (strain CBS 122712 / IBT 29274)</name>
    <dbReference type="NCBI Taxonomy" id="1448314"/>
    <lineage>
        <taxon>Eukaryota</taxon>
        <taxon>Fungi</taxon>
        <taxon>Dikarya</taxon>
        <taxon>Ascomycota</taxon>
        <taxon>Pezizomycotina</taxon>
        <taxon>Eurotiomycetes</taxon>
        <taxon>Eurotiomycetidae</taxon>
        <taxon>Eurotiales</taxon>
        <taxon>Aspergillaceae</taxon>
        <taxon>Aspergillus</taxon>
        <taxon>Aspergillus subgen. Circumdati</taxon>
    </lineage>
</organism>
<name>A0A317VHD2_ASPEC</name>
<dbReference type="RefSeq" id="XP_025387734.1">
    <property type="nucleotide sequence ID" value="XM_025536020.1"/>
</dbReference>
<keyword evidence="3" id="KW-1185">Reference proteome</keyword>
<dbReference type="Proteomes" id="UP000246171">
    <property type="component" value="Unassembled WGS sequence"/>
</dbReference>
<dbReference type="VEuPathDB" id="FungiDB:BO83DRAFT_437539"/>
<accession>A0A317VHD2</accession>
<protein>
    <recommendedName>
        <fullName evidence="4">Non-haem dioxygenase N-terminal domain-containing protein</fullName>
    </recommendedName>
</protein>
<gene>
    <name evidence="2" type="ORF">BO83DRAFT_437539</name>
</gene>
<evidence type="ECO:0000256" key="1">
    <source>
        <dbReference type="SAM" id="MobiDB-lite"/>
    </source>
</evidence>
<comment type="caution">
    <text evidence="2">The sequence shown here is derived from an EMBL/GenBank/DDBJ whole genome shotgun (WGS) entry which is preliminary data.</text>
</comment>
<evidence type="ECO:0008006" key="4">
    <source>
        <dbReference type="Google" id="ProtNLM"/>
    </source>
</evidence>
<evidence type="ECO:0000313" key="2">
    <source>
        <dbReference type="EMBL" id="PWY72581.1"/>
    </source>
</evidence>
<dbReference type="GeneID" id="37057982"/>
<dbReference type="OrthoDB" id="288590at2759"/>
<reference evidence="2" key="1">
    <citation type="submission" date="2016-12" db="EMBL/GenBank/DDBJ databases">
        <title>The genomes of Aspergillus section Nigri reveals drivers in fungal speciation.</title>
        <authorList>
            <consortium name="DOE Joint Genome Institute"/>
            <person name="Vesth T.C."/>
            <person name="Nybo J."/>
            <person name="Theobald S."/>
            <person name="Brandl J."/>
            <person name="Frisvad J.C."/>
            <person name="Nielsen K.F."/>
            <person name="Lyhne E.K."/>
            <person name="Kogle M.E."/>
            <person name="Kuo A."/>
            <person name="Riley R."/>
            <person name="Clum A."/>
            <person name="Nolan M."/>
            <person name="Lipzen A."/>
            <person name="Salamov A."/>
            <person name="Henrissat B."/>
            <person name="Wiebenga A."/>
            <person name="De vries R.P."/>
            <person name="Grigoriev I.V."/>
            <person name="Mortensen U.H."/>
            <person name="Andersen M.R."/>
            <person name="Baker S.E."/>
        </authorList>
    </citation>
    <scope>NUCLEOTIDE SEQUENCE</scope>
    <source>
        <strain evidence="2">CBS 122712</strain>
    </source>
</reference>
<evidence type="ECO:0000313" key="3">
    <source>
        <dbReference type="Proteomes" id="UP000246171"/>
    </source>
</evidence>
<feature type="region of interest" description="Disordered" evidence="1">
    <location>
        <begin position="87"/>
        <end position="111"/>
    </location>
</feature>
<proteinExistence type="predicted"/>